<dbReference type="GO" id="GO:0003700">
    <property type="term" value="F:DNA-binding transcription factor activity"/>
    <property type="evidence" value="ECO:0007669"/>
    <property type="project" value="InterPro"/>
</dbReference>
<dbReference type="SMART" id="SM00347">
    <property type="entry name" value="HTH_MARR"/>
    <property type="match status" value="1"/>
</dbReference>
<sequence length="154" mass="17458">MTPILDLIAMDHDQRLSYDAWPFYWLTRAHARYQEALASALEGSEMDPTSWRIIMVLKQNPWMTVSDIAAQANSKLSAMTRAIQRMQSKGLVELREGQRDRRATEVTLTPRGEALVGPAVETARHVFNRAFAGFDEDKLAQLRALLGDMAQNLR</sequence>
<reference evidence="5" key="1">
    <citation type="submission" date="2020-11" db="EMBL/GenBank/DDBJ databases">
        <title>Novosphingobium aureum sp. nov., a marine bacterium isolated from sediment of a salt flat.</title>
        <authorList>
            <person name="Yoo Y."/>
            <person name="Kim J.-J."/>
        </authorList>
    </citation>
    <scope>NUCLEOTIDE SEQUENCE</scope>
    <source>
        <strain evidence="5">YJ-S2-02</strain>
    </source>
</reference>
<name>A0A931HAF4_9SPHN</name>
<dbReference type="PANTHER" id="PTHR42756">
    <property type="entry name" value="TRANSCRIPTIONAL REGULATOR, MARR"/>
    <property type="match status" value="1"/>
</dbReference>
<dbReference type="PANTHER" id="PTHR42756:SF1">
    <property type="entry name" value="TRANSCRIPTIONAL REPRESSOR OF EMRAB OPERON"/>
    <property type="match status" value="1"/>
</dbReference>
<evidence type="ECO:0000313" key="5">
    <source>
        <dbReference type="EMBL" id="MBH0111891.1"/>
    </source>
</evidence>
<dbReference type="RefSeq" id="WP_197160598.1">
    <property type="nucleotide sequence ID" value="NZ_JADZGI010000001.1"/>
</dbReference>
<dbReference type="GO" id="GO:0003677">
    <property type="term" value="F:DNA binding"/>
    <property type="evidence" value="ECO:0007669"/>
    <property type="project" value="UniProtKB-KW"/>
</dbReference>
<dbReference type="AlphaFoldDB" id="A0A931HAF4"/>
<evidence type="ECO:0000256" key="3">
    <source>
        <dbReference type="ARBA" id="ARBA00023163"/>
    </source>
</evidence>
<feature type="domain" description="HTH marR-type" evidence="4">
    <location>
        <begin position="1"/>
        <end position="151"/>
    </location>
</feature>
<evidence type="ECO:0000259" key="4">
    <source>
        <dbReference type="PROSITE" id="PS50995"/>
    </source>
</evidence>
<organism evidence="5 6">
    <name type="scientific">Novosphingobium aureum</name>
    <dbReference type="NCBI Taxonomy" id="2792964"/>
    <lineage>
        <taxon>Bacteria</taxon>
        <taxon>Pseudomonadati</taxon>
        <taxon>Pseudomonadota</taxon>
        <taxon>Alphaproteobacteria</taxon>
        <taxon>Sphingomonadales</taxon>
        <taxon>Sphingomonadaceae</taxon>
        <taxon>Novosphingobium</taxon>
    </lineage>
</organism>
<dbReference type="EMBL" id="JADZGI010000001">
    <property type="protein sequence ID" value="MBH0111891.1"/>
    <property type="molecule type" value="Genomic_DNA"/>
</dbReference>
<evidence type="ECO:0000313" key="6">
    <source>
        <dbReference type="Proteomes" id="UP000617634"/>
    </source>
</evidence>
<evidence type="ECO:0000256" key="1">
    <source>
        <dbReference type="ARBA" id="ARBA00023015"/>
    </source>
</evidence>
<accession>A0A931HAF4</accession>
<keyword evidence="6" id="KW-1185">Reference proteome</keyword>
<dbReference type="Pfam" id="PF12802">
    <property type="entry name" value="MarR_2"/>
    <property type="match status" value="1"/>
</dbReference>
<protein>
    <submittedName>
        <fullName evidence="5">MarR family transcriptional regulator</fullName>
    </submittedName>
</protein>
<dbReference type="CDD" id="cd00090">
    <property type="entry name" value="HTH_ARSR"/>
    <property type="match status" value="1"/>
</dbReference>
<dbReference type="InterPro" id="IPR011991">
    <property type="entry name" value="ArsR-like_HTH"/>
</dbReference>
<keyword evidence="2" id="KW-0238">DNA-binding</keyword>
<dbReference type="InterPro" id="IPR000835">
    <property type="entry name" value="HTH_MarR-typ"/>
</dbReference>
<proteinExistence type="predicted"/>
<dbReference type="PROSITE" id="PS50995">
    <property type="entry name" value="HTH_MARR_2"/>
    <property type="match status" value="1"/>
</dbReference>
<dbReference type="Proteomes" id="UP000617634">
    <property type="component" value="Unassembled WGS sequence"/>
</dbReference>
<gene>
    <name evidence="5" type="ORF">I5E68_02860</name>
</gene>
<keyword evidence="3" id="KW-0804">Transcription</keyword>
<dbReference type="InterPro" id="IPR036388">
    <property type="entry name" value="WH-like_DNA-bd_sf"/>
</dbReference>
<dbReference type="SUPFAM" id="SSF46785">
    <property type="entry name" value="Winged helix' DNA-binding domain"/>
    <property type="match status" value="1"/>
</dbReference>
<dbReference type="PRINTS" id="PR00598">
    <property type="entry name" value="HTHMARR"/>
</dbReference>
<dbReference type="InterPro" id="IPR036390">
    <property type="entry name" value="WH_DNA-bd_sf"/>
</dbReference>
<evidence type="ECO:0000256" key="2">
    <source>
        <dbReference type="ARBA" id="ARBA00023125"/>
    </source>
</evidence>
<comment type="caution">
    <text evidence="5">The sequence shown here is derived from an EMBL/GenBank/DDBJ whole genome shotgun (WGS) entry which is preliminary data.</text>
</comment>
<dbReference type="Gene3D" id="1.10.10.10">
    <property type="entry name" value="Winged helix-like DNA-binding domain superfamily/Winged helix DNA-binding domain"/>
    <property type="match status" value="1"/>
</dbReference>
<keyword evidence="1" id="KW-0805">Transcription regulation</keyword>